<organism evidence="2 3">
    <name type="scientific">Salinispira pacifica</name>
    <dbReference type="NCBI Taxonomy" id="1307761"/>
    <lineage>
        <taxon>Bacteria</taxon>
        <taxon>Pseudomonadati</taxon>
        <taxon>Spirochaetota</taxon>
        <taxon>Spirochaetia</taxon>
        <taxon>Spirochaetales</taxon>
        <taxon>Spirochaetaceae</taxon>
        <taxon>Salinispira</taxon>
    </lineage>
</organism>
<dbReference type="RefSeq" id="WP_024268016.1">
    <property type="nucleotide sequence ID" value="NC_023035.1"/>
</dbReference>
<sequence length="125" mass="14229">MFGIMFFPFAILIPFLVISLTFRLVRMISQRQLHEHRKDSPLTGILPSRSRLKSNASDEEFEVYVYRLASKSGGILSSARIVVDSGLPMKEVDSRMASMVDNVHVCMDVKDSGLIEYRFPELTED</sequence>
<evidence type="ECO:0000313" key="2">
    <source>
        <dbReference type="EMBL" id="AHC15097.1"/>
    </source>
</evidence>
<name>V5WH02_9SPIO</name>
<gene>
    <name evidence="2" type="ORF">L21SP2_1718</name>
</gene>
<dbReference type="KEGG" id="slr:L21SP2_1718"/>
<dbReference type="STRING" id="1307761.L21SP2_1718"/>
<keyword evidence="1" id="KW-1133">Transmembrane helix</keyword>
<dbReference type="HOGENOM" id="CLU_1991116_0_0_12"/>
<keyword evidence="3" id="KW-1185">Reference proteome</keyword>
<dbReference type="OrthoDB" id="370220at2"/>
<feature type="transmembrane region" description="Helical" evidence="1">
    <location>
        <begin position="6"/>
        <end position="25"/>
    </location>
</feature>
<accession>V5WH02</accession>
<protein>
    <submittedName>
        <fullName evidence="2">Uncharacterized protein</fullName>
    </submittedName>
</protein>
<dbReference type="AlphaFoldDB" id="V5WH02"/>
<dbReference type="Proteomes" id="UP000018680">
    <property type="component" value="Chromosome"/>
</dbReference>
<keyword evidence="1" id="KW-0472">Membrane</keyword>
<reference evidence="2 3" key="1">
    <citation type="journal article" date="2015" name="Stand. Genomic Sci.">
        <title>Complete genome sequence and description of Salinispira pacifica gen. nov., sp. nov., a novel spirochaete isolated form a hypersaline microbial mat.</title>
        <authorList>
            <person name="Ben Hania W."/>
            <person name="Joseph M."/>
            <person name="Schumann P."/>
            <person name="Bunk B."/>
            <person name="Fiebig A."/>
            <person name="Sproer C."/>
            <person name="Klenk H.P."/>
            <person name="Fardeau M.L."/>
            <person name="Spring S."/>
        </authorList>
    </citation>
    <scope>NUCLEOTIDE SEQUENCE [LARGE SCALE GENOMIC DNA]</scope>
    <source>
        <strain evidence="2 3">L21-RPul-D2</strain>
    </source>
</reference>
<evidence type="ECO:0000313" key="3">
    <source>
        <dbReference type="Proteomes" id="UP000018680"/>
    </source>
</evidence>
<proteinExistence type="predicted"/>
<dbReference type="EMBL" id="CP006939">
    <property type="protein sequence ID" value="AHC15097.1"/>
    <property type="molecule type" value="Genomic_DNA"/>
</dbReference>
<keyword evidence="1" id="KW-0812">Transmembrane</keyword>
<evidence type="ECO:0000256" key="1">
    <source>
        <dbReference type="SAM" id="Phobius"/>
    </source>
</evidence>